<evidence type="ECO:0000313" key="1">
    <source>
        <dbReference type="EMBL" id="PHH78730.1"/>
    </source>
</evidence>
<sequence>MTFLLRHYKDDSMISPEVIQSAARNKRSGIKILKKLVSEFEQSISKHLTAKTMEIAAANERCGFEMMQLFVEISGTSNTLITAKTLIAAVRNDNMANGLQLTKLMVKHHRHDLTLNHQVVQAAAENLFSGPQIVSILMDACLDVDDAAGRAEIADVFRTARREQISLLASEERGLWR</sequence>
<protein>
    <submittedName>
        <fullName evidence="1">Uncharacterized protein</fullName>
    </submittedName>
</protein>
<dbReference type="InterPro" id="IPR055530">
    <property type="entry name" value="DUF7104"/>
</dbReference>
<evidence type="ECO:0000313" key="2">
    <source>
        <dbReference type="Proteomes" id="UP000226431"/>
    </source>
</evidence>
<dbReference type="AlphaFoldDB" id="A0A2C5ZG01"/>
<accession>A0A2C5ZG01</accession>
<name>A0A2C5ZG01_9HYPO</name>
<reference evidence="1 2" key="1">
    <citation type="submission" date="2017-06" db="EMBL/GenBank/DDBJ databases">
        <title>Ant-infecting Ophiocordyceps genomes reveal a high diversity of potential behavioral manipulation genes and a possible major role for enterotoxins.</title>
        <authorList>
            <person name="De Bekker C."/>
            <person name="Evans H.C."/>
            <person name="Brachmann A."/>
            <person name="Hughes D.P."/>
        </authorList>
    </citation>
    <scope>NUCLEOTIDE SEQUENCE [LARGE SCALE GENOMIC DNA]</scope>
    <source>
        <strain evidence="1 2">Map16</strain>
    </source>
</reference>
<gene>
    <name evidence="1" type="ORF">CDD80_6365</name>
</gene>
<dbReference type="OrthoDB" id="7464126at2759"/>
<dbReference type="EMBL" id="NJES01000069">
    <property type="protein sequence ID" value="PHH78730.1"/>
    <property type="molecule type" value="Genomic_DNA"/>
</dbReference>
<dbReference type="Proteomes" id="UP000226431">
    <property type="component" value="Unassembled WGS sequence"/>
</dbReference>
<proteinExistence type="predicted"/>
<organism evidence="1 2">
    <name type="scientific">Ophiocordyceps camponoti-rufipedis</name>
    <dbReference type="NCBI Taxonomy" id="2004952"/>
    <lineage>
        <taxon>Eukaryota</taxon>
        <taxon>Fungi</taxon>
        <taxon>Dikarya</taxon>
        <taxon>Ascomycota</taxon>
        <taxon>Pezizomycotina</taxon>
        <taxon>Sordariomycetes</taxon>
        <taxon>Hypocreomycetidae</taxon>
        <taxon>Hypocreales</taxon>
        <taxon>Ophiocordycipitaceae</taxon>
        <taxon>Ophiocordyceps</taxon>
    </lineage>
</organism>
<dbReference type="Pfam" id="PF23397">
    <property type="entry name" value="DUF7104"/>
    <property type="match status" value="2"/>
</dbReference>
<comment type="caution">
    <text evidence="1">The sequence shown here is derived from an EMBL/GenBank/DDBJ whole genome shotgun (WGS) entry which is preliminary data.</text>
</comment>
<keyword evidence="2" id="KW-1185">Reference proteome</keyword>
<dbReference type="STRING" id="2004952.A0A2C5ZG01"/>